<dbReference type="EMBL" id="CP007806">
    <property type="protein sequence ID" value="AIG26547.1"/>
    <property type="molecule type" value="Genomic_DNA"/>
</dbReference>
<feature type="signal peptide" evidence="1">
    <location>
        <begin position="1"/>
        <end position="23"/>
    </location>
</feature>
<name>A0A075R1T2_BRELA</name>
<evidence type="ECO:0000256" key="1">
    <source>
        <dbReference type="SAM" id="SignalP"/>
    </source>
</evidence>
<reference evidence="2 3" key="1">
    <citation type="journal article" date="2011" name="J. Bacteriol.">
        <title>Genome sequence of Brevibacillus laterosporus LMG 15441, a pathogen of invertebrates.</title>
        <authorList>
            <person name="Djukic M."/>
            <person name="Poehlein A."/>
            <person name="Thurmer A."/>
            <person name="Daniel R."/>
        </authorList>
    </citation>
    <scope>NUCLEOTIDE SEQUENCE [LARGE SCALE GENOMIC DNA]</scope>
    <source>
        <strain evidence="2 3">LMG 15441</strain>
    </source>
</reference>
<dbReference type="RefSeq" id="WP_003337415.1">
    <property type="nucleotide sequence ID" value="NZ_CP007806.1"/>
</dbReference>
<dbReference type="KEGG" id="blr:BRLA_c022260"/>
<keyword evidence="3" id="KW-1185">Reference proteome</keyword>
<sequence length="337" mass="37646">MKKQALLAVCTLTLLVQTVPSFSGVISSGYAAENALPATQMKLPSLTELDKNVIETMKKAMQSIAEGVEIELDEIVGQNPSSWVVKAKGNRGNILVDKKTGEVKHVNVRFSFEEVKPSLQESVMRTLKGLDEKRIFKITSVERTKWEKEDVWLFRSDNDSASVLLDALTEQVISAGASYKTEQIDPSKVKIAEKAIKELAKTQSVQLLPTARIYTSPKESIDKVWSFGDKQHGYCVYVGAKTGKLVSVSSSKEVDYVSDEERRKVFAKPFYTKEKAILAASPMVKKWFQLDLKGYDVSVHDNEYTFTKKGMPTIKASINKKGTFWAFSIKPEQGLMN</sequence>
<proteinExistence type="predicted"/>
<gene>
    <name evidence="2" type="ORF">BRLA_c022260</name>
</gene>
<dbReference type="STRING" id="1042163.BRLA_c022260"/>
<dbReference type="eggNOG" id="ENOG5033WVY">
    <property type="taxonomic scope" value="Bacteria"/>
</dbReference>
<evidence type="ECO:0008006" key="4">
    <source>
        <dbReference type="Google" id="ProtNLM"/>
    </source>
</evidence>
<keyword evidence="1" id="KW-0732">Signal</keyword>
<feature type="chain" id="PRO_5038791747" description="Peptidase propeptide and YPEB domain protein" evidence="1">
    <location>
        <begin position="24"/>
        <end position="337"/>
    </location>
</feature>
<protein>
    <recommendedName>
        <fullName evidence="4">Peptidase propeptide and YPEB domain protein</fullName>
    </recommendedName>
</protein>
<dbReference type="Proteomes" id="UP000005850">
    <property type="component" value="Chromosome"/>
</dbReference>
<evidence type="ECO:0000313" key="3">
    <source>
        <dbReference type="Proteomes" id="UP000005850"/>
    </source>
</evidence>
<dbReference type="HOGENOM" id="CLU_070998_0_0_9"/>
<evidence type="ECO:0000313" key="2">
    <source>
        <dbReference type="EMBL" id="AIG26547.1"/>
    </source>
</evidence>
<dbReference type="AlphaFoldDB" id="A0A075R1T2"/>
<accession>A0A075R1T2</accession>
<organism evidence="2 3">
    <name type="scientific">Brevibacillus laterosporus LMG 15441</name>
    <dbReference type="NCBI Taxonomy" id="1042163"/>
    <lineage>
        <taxon>Bacteria</taxon>
        <taxon>Bacillati</taxon>
        <taxon>Bacillota</taxon>
        <taxon>Bacilli</taxon>
        <taxon>Bacillales</taxon>
        <taxon>Paenibacillaceae</taxon>
        <taxon>Brevibacillus</taxon>
    </lineage>
</organism>